<dbReference type="AlphaFoldDB" id="A0A9X1QUK0"/>
<dbReference type="InterPro" id="IPR001296">
    <property type="entry name" value="Glyco_trans_1"/>
</dbReference>
<dbReference type="SUPFAM" id="SSF53756">
    <property type="entry name" value="UDP-Glycosyltransferase/glycogen phosphorylase"/>
    <property type="match status" value="1"/>
</dbReference>
<dbReference type="Pfam" id="PF00534">
    <property type="entry name" value="Glycos_transf_1"/>
    <property type="match status" value="1"/>
</dbReference>
<dbReference type="EMBL" id="JAIRBA010000025">
    <property type="protein sequence ID" value="MCG2419771.1"/>
    <property type="molecule type" value="Genomic_DNA"/>
</dbReference>
<name>A0A9X1QUK0_9FLAO</name>
<dbReference type="Pfam" id="PF13579">
    <property type="entry name" value="Glyco_trans_4_4"/>
    <property type="match status" value="1"/>
</dbReference>
<dbReference type="InterPro" id="IPR028098">
    <property type="entry name" value="Glyco_trans_4-like_N"/>
</dbReference>
<dbReference type="Gene3D" id="3.40.50.2000">
    <property type="entry name" value="Glycogen Phosphorylase B"/>
    <property type="match status" value="2"/>
</dbReference>
<dbReference type="RefSeq" id="WP_237603556.1">
    <property type="nucleotide sequence ID" value="NZ_JAIRBA010000025.1"/>
</dbReference>
<protein>
    <submittedName>
        <fullName evidence="3">Glycosyltransferase family 4 protein</fullName>
    </submittedName>
</protein>
<accession>A0A9X1QUK0</accession>
<proteinExistence type="predicted"/>
<gene>
    <name evidence="3" type="ORF">K8089_12120</name>
</gene>
<keyword evidence="4" id="KW-1185">Reference proteome</keyword>
<feature type="domain" description="Glycosyltransferase subfamily 4-like N-terminal" evidence="2">
    <location>
        <begin position="31"/>
        <end position="171"/>
    </location>
</feature>
<sequence length="404" mass="44909">MFKLVRVTTVPVSLNVLLNGQLRFMNKFYKVLAVSSGPEEELIEVEKREGVPAIQVEMTRAITPIQDLKAVWQLYKLFKKEKPTLVHTHTPKAGTLGMLAAKLAGVPHRLHTVAGLPLLEAIGLKRSLLDIVEKITYRCATRIYPNSKGLYDIILAQGYCKLNKIQVIANGSSNGVDTSHFSPDQINNDQKKALRKELDLNDDDFVFIFIGRLVGDKGINELVSAFSSHRECRAVTSSTTYHSPLPTHKLLLIGSLEAHLDPLEPETLQEIESNPKILTVGFQKDVRPYLAISHALAFPSYREGFPNVVMQAGAMGLPSIVTDINGCNEIIIPNINGLIIPPKNSEALADAMQLLMDDTDLYQQLKSNAREKITSRFERQQVWDALLAEYQDLLKESGLSTSQS</sequence>
<dbReference type="GO" id="GO:0016757">
    <property type="term" value="F:glycosyltransferase activity"/>
    <property type="evidence" value="ECO:0007669"/>
    <property type="project" value="InterPro"/>
</dbReference>
<dbReference type="CDD" id="cd03808">
    <property type="entry name" value="GT4_CapM-like"/>
    <property type="match status" value="1"/>
</dbReference>
<evidence type="ECO:0000313" key="3">
    <source>
        <dbReference type="EMBL" id="MCG2419771.1"/>
    </source>
</evidence>
<evidence type="ECO:0000259" key="2">
    <source>
        <dbReference type="Pfam" id="PF13579"/>
    </source>
</evidence>
<reference evidence="3" key="1">
    <citation type="submission" date="2021-09" db="EMBL/GenBank/DDBJ databases">
        <title>Genome of Aequorivita sp. strain F47161.</title>
        <authorList>
            <person name="Wang Y."/>
        </authorList>
    </citation>
    <scope>NUCLEOTIDE SEQUENCE</scope>
    <source>
        <strain evidence="3">F47161</strain>
    </source>
</reference>
<dbReference type="PANTHER" id="PTHR12526">
    <property type="entry name" value="GLYCOSYLTRANSFERASE"/>
    <property type="match status" value="1"/>
</dbReference>
<organism evidence="3 4">
    <name type="scientific">Aequorivita vitellina</name>
    <dbReference type="NCBI Taxonomy" id="2874475"/>
    <lineage>
        <taxon>Bacteria</taxon>
        <taxon>Pseudomonadati</taxon>
        <taxon>Bacteroidota</taxon>
        <taxon>Flavobacteriia</taxon>
        <taxon>Flavobacteriales</taxon>
        <taxon>Flavobacteriaceae</taxon>
        <taxon>Aequorivita</taxon>
    </lineage>
</organism>
<feature type="domain" description="Glycosyl transferase family 1" evidence="1">
    <location>
        <begin position="191"/>
        <end position="371"/>
    </location>
</feature>
<dbReference type="Proteomes" id="UP001139461">
    <property type="component" value="Unassembled WGS sequence"/>
</dbReference>
<comment type="caution">
    <text evidence="3">The sequence shown here is derived from an EMBL/GenBank/DDBJ whole genome shotgun (WGS) entry which is preliminary data.</text>
</comment>
<evidence type="ECO:0000313" key="4">
    <source>
        <dbReference type="Proteomes" id="UP001139461"/>
    </source>
</evidence>
<evidence type="ECO:0000259" key="1">
    <source>
        <dbReference type="Pfam" id="PF00534"/>
    </source>
</evidence>